<dbReference type="AlphaFoldDB" id="A0A2B7X2N0"/>
<dbReference type="SMART" id="SM00220">
    <property type="entry name" value="S_TKc"/>
    <property type="match status" value="1"/>
</dbReference>
<dbReference type="Gene3D" id="1.10.510.10">
    <property type="entry name" value="Transferase(Phosphotransferase) domain 1"/>
    <property type="match status" value="1"/>
</dbReference>
<dbReference type="PANTHER" id="PTHR43671">
    <property type="entry name" value="SERINE/THREONINE-PROTEIN KINASE NEK"/>
    <property type="match status" value="1"/>
</dbReference>
<evidence type="ECO:0000259" key="6">
    <source>
        <dbReference type="PROSITE" id="PS50011"/>
    </source>
</evidence>
<feature type="domain" description="Protein kinase" evidence="6">
    <location>
        <begin position="2"/>
        <end position="305"/>
    </location>
</feature>
<proteinExistence type="predicted"/>
<keyword evidence="3" id="KW-0547">Nucleotide-binding</keyword>
<dbReference type="GO" id="GO:0044732">
    <property type="term" value="C:mitotic spindle pole body"/>
    <property type="evidence" value="ECO:0007669"/>
    <property type="project" value="TreeGrafter"/>
</dbReference>
<evidence type="ECO:0000313" key="8">
    <source>
        <dbReference type="Proteomes" id="UP000224080"/>
    </source>
</evidence>
<dbReference type="PANTHER" id="PTHR43671:SF13">
    <property type="entry name" value="SERINE_THREONINE-PROTEIN KINASE NEK2"/>
    <property type="match status" value="1"/>
</dbReference>
<evidence type="ECO:0000256" key="4">
    <source>
        <dbReference type="ARBA" id="ARBA00022777"/>
    </source>
</evidence>
<evidence type="ECO:0000256" key="3">
    <source>
        <dbReference type="ARBA" id="ARBA00022741"/>
    </source>
</evidence>
<evidence type="ECO:0000256" key="2">
    <source>
        <dbReference type="ARBA" id="ARBA00022679"/>
    </source>
</evidence>
<keyword evidence="8" id="KW-1185">Reference proteome</keyword>
<dbReference type="GO" id="GO:0007059">
    <property type="term" value="P:chromosome segregation"/>
    <property type="evidence" value="ECO:0007669"/>
    <property type="project" value="TreeGrafter"/>
</dbReference>
<comment type="caution">
    <text evidence="7">The sequence shown here is derived from an EMBL/GenBank/DDBJ whole genome shotgun (WGS) entry which is preliminary data.</text>
</comment>
<dbReference type="EC" id="2.7.11.1" evidence="1"/>
<dbReference type="GO" id="GO:0005524">
    <property type="term" value="F:ATP binding"/>
    <property type="evidence" value="ECO:0007669"/>
    <property type="project" value="UniProtKB-KW"/>
</dbReference>
<gene>
    <name evidence="7" type="ORF">GX51_04320</name>
</gene>
<keyword evidence="4 7" id="KW-0418">Kinase</keyword>
<dbReference type="GO" id="GO:0005634">
    <property type="term" value="C:nucleus"/>
    <property type="evidence" value="ECO:0007669"/>
    <property type="project" value="TreeGrafter"/>
</dbReference>
<dbReference type="GO" id="GO:0004674">
    <property type="term" value="F:protein serine/threonine kinase activity"/>
    <property type="evidence" value="ECO:0007669"/>
    <property type="project" value="UniProtKB-EC"/>
</dbReference>
<reference evidence="7 8" key="1">
    <citation type="submission" date="2017-10" db="EMBL/GenBank/DDBJ databases">
        <title>Comparative genomics in systemic dimorphic fungi from Ajellomycetaceae.</title>
        <authorList>
            <person name="Munoz J.F."/>
            <person name="Mcewen J.G."/>
            <person name="Clay O.K."/>
            <person name="Cuomo C.A."/>
        </authorList>
    </citation>
    <scope>NUCLEOTIDE SEQUENCE [LARGE SCALE GENOMIC DNA]</scope>
    <source>
        <strain evidence="7 8">UAMH130</strain>
    </source>
</reference>
<protein>
    <recommendedName>
        <fullName evidence="1">non-specific serine/threonine protein kinase</fullName>
        <ecNumber evidence="1">2.7.11.1</ecNumber>
    </recommendedName>
</protein>
<dbReference type="InterPro" id="IPR008271">
    <property type="entry name" value="Ser/Thr_kinase_AS"/>
</dbReference>
<dbReference type="EMBL" id="PDNC01000053">
    <property type="protein sequence ID" value="PGH03002.1"/>
    <property type="molecule type" value="Genomic_DNA"/>
</dbReference>
<keyword evidence="5" id="KW-0067">ATP-binding</keyword>
<dbReference type="Pfam" id="PF00069">
    <property type="entry name" value="Pkinase"/>
    <property type="match status" value="1"/>
</dbReference>
<dbReference type="PROSITE" id="PS50011">
    <property type="entry name" value="PROTEIN_KINASE_DOM"/>
    <property type="match status" value="1"/>
</dbReference>
<keyword evidence="2" id="KW-0808">Transferase</keyword>
<accession>A0A2B7X2N0</accession>
<sequence>MLRSIFNIGHSGVSSKYDVVAEMGRVGGFNAGITIVRRKADRLICVRKRLVPGLLSTPRHWKREATMMRKLRGHKNICSIIEADIKPEKGELYLEYCRMGTLFDLMKYMKGNNLIVPEAFVWHVLYDLCGALLWMHDGILHPSSIRQPTQGRVQDWMPVIHRDIKPDNCFLQVQRSSRTIYPTVKLGDFGLAINKADINNLSNASRAVCAPGWFPPEYPLCGERSDVYRTAAIAQVLCLPHWVLGIGVHIPSYYSSNLITCIHTGMKANKRERPFALQFARFIDSQSVSLTQVALPIAAFRVREL</sequence>
<dbReference type="InterPro" id="IPR050660">
    <property type="entry name" value="NEK_Ser/Thr_kinase"/>
</dbReference>
<dbReference type="OrthoDB" id="310217at2759"/>
<dbReference type="GO" id="GO:0005737">
    <property type="term" value="C:cytoplasm"/>
    <property type="evidence" value="ECO:0007669"/>
    <property type="project" value="TreeGrafter"/>
</dbReference>
<evidence type="ECO:0000256" key="5">
    <source>
        <dbReference type="ARBA" id="ARBA00022840"/>
    </source>
</evidence>
<dbReference type="Proteomes" id="UP000224080">
    <property type="component" value="Unassembled WGS sequence"/>
</dbReference>
<dbReference type="SUPFAM" id="SSF56112">
    <property type="entry name" value="Protein kinase-like (PK-like)"/>
    <property type="match status" value="1"/>
</dbReference>
<evidence type="ECO:0000256" key="1">
    <source>
        <dbReference type="ARBA" id="ARBA00012513"/>
    </source>
</evidence>
<name>A0A2B7X2N0_9EURO</name>
<dbReference type="InterPro" id="IPR000719">
    <property type="entry name" value="Prot_kinase_dom"/>
</dbReference>
<dbReference type="STRING" id="2060905.A0A2B7X2N0"/>
<dbReference type="PROSITE" id="PS00108">
    <property type="entry name" value="PROTEIN_KINASE_ST"/>
    <property type="match status" value="1"/>
</dbReference>
<organism evidence="7 8">
    <name type="scientific">Blastomyces parvus</name>
    <dbReference type="NCBI Taxonomy" id="2060905"/>
    <lineage>
        <taxon>Eukaryota</taxon>
        <taxon>Fungi</taxon>
        <taxon>Dikarya</taxon>
        <taxon>Ascomycota</taxon>
        <taxon>Pezizomycotina</taxon>
        <taxon>Eurotiomycetes</taxon>
        <taxon>Eurotiomycetidae</taxon>
        <taxon>Onygenales</taxon>
        <taxon>Ajellomycetaceae</taxon>
        <taxon>Blastomyces</taxon>
    </lineage>
</organism>
<dbReference type="InterPro" id="IPR011009">
    <property type="entry name" value="Kinase-like_dom_sf"/>
</dbReference>
<evidence type="ECO:0000313" key="7">
    <source>
        <dbReference type="EMBL" id="PGH03002.1"/>
    </source>
</evidence>